<organism evidence="1 2">
    <name type="scientific">Cytobacillus kochii</name>
    <dbReference type="NCBI Taxonomy" id="859143"/>
    <lineage>
        <taxon>Bacteria</taxon>
        <taxon>Bacillati</taxon>
        <taxon>Bacillota</taxon>
        <taxon>Bacilli</taxon>
        <taxon>Bacillales</taxon>
        <taxon>Bacillaceae</taxon>
        <taxon>Cytobacillus</taxon>
    </lineage>
</organism>
<dbReference type="Proteomes" id="UP000215137">
    <property type="component" value="Chromosome"/>
</dbReference>
<evidence type="ECO:0000313" key="2">
    <source>
        <dbReference type="Proteomes" id="UP000215137"/>
    </source>
</evidence>
<dbReference type="InterPro" id="IPR050583">
    <property type="entry name" value="Mycobacterial_A85_antigen"/>
</dbReference>
<accession>A0A248TFU6</accession>
<name>A0A248TFU6_9BACI</name>
<sequence length="236" mass="27916">MKKWQWKEYNLSILLPENETPQLTIIVQDGSYLFEYFEQHPLKHIAFVGVDPIDRNREYTPWYAKVDDYAYEGEADTYLTMVKDELLPFLHKEFHLSIEPKHVGIAGASFGALVSLYSLLTRREDFDYYFLLSASLWYPDFLSFLQKQPAITDEKHIFWYVGEKEGDEYPNILREMVPNTIEATKALEEKLVHPHATFQFITDAEGIHRHPYFEKYFRGFILEVEDRFEANITSHA</sequence>
<evidence type="ECO:0008006" key="3">
    <source>
        <dbReference type="Google" id="ProtNLM"/>
    </source>
</evidence>
<reference evidence="1 2" key="1">
    <citation type="submission" date="2017-08" db="EMBL/GenBank/DDBJ databases">
        <title>Complete Genome Sequence of Bacillus kochii Oregon-R-modENCODE STRAIN BDGP4, isolated from Drosophila melanogaster gut.</title>
        <authorList>
            <person name="Wan K.H."/>
            <person name="Yu C."/>
            <person name="Park S."/>
            <person name="Hammonds A.S."/>
            <person name="Booth B.W."/>
            <person name="Celniker S.E."/>
        </authorList>
    </citation>
    <scope>NUCLEOTIDE SEQUENCE [LARGE SCALE GENOMIC DNA]</scope>
    <source>
        <strain evidence="1 2">BDGP4</strain>
    </source>
</reference>
<dbReference type="Gene3D" id="3.40.50.1820">
    <property type="entry name" value="alpha/beta hydrolase"/>
    <property type="match status" value="1"/>
</dbReference>
<dbReference type="RefSeq" id="WP_095370584.1">
    <property type="nucleotide sequence ID" value="NZ_CP022983.1"/>
</dbReference>
<dbReference type="InterPro" id="IPR000801">
    <property type="entry name" value="Esterase-like"/>
</dbReference>
<keyword evidence="2" id="KW-1185">Reference proteome</keyword>
<dbReference type="SUPFAM" id="SSF53474">
    <property type="entry name" value="alpha/beta-Hydrolases"/>
    <property type="match status" value="1"/>
</dbReference>
<dbReference type="OrthoDB" id="9784036at2"/>
<dbReference type="KEGG" id="bko:CKF48_06520"/>
<dbReference type="AlphaFoldDB" id="A0A248TFU6"/>
<dbReference type="EMBL" id="CP022983">
    <property type="protein sequence ID" value="ASV67009.1"/>
    <property type="molecule type" value="Genomic_DNA"/>
</dbReference>
<dbReference type="PANTHER" id="PTHR48098">
    <property type="entry name" value="ENTEROCHELIN ESTERASE-RELATED"/>
    <property type="match status" value="1"/>
</dbReference>
<dbReference type="InterPro" id="IPR029058">
    <property type="entry name" value="AB_hydrolase_fold"/>
</dbReference>
<dbReference type="PANTHER" id="PTHR48098:SF6">
    <property type="entry name" value="FERRI-BACILLIBACTIN ESTERASE BESA"/>
    <property type="match status" value="1"/>
</dbReference>
<dbReference type="Pfam" id="PF00756">
    <property type="entry name" value="Esterase"/>
    <property type="match status" value="1"/>
</dbReference>
<proteinExistence type="predicted"/>
<evidence type="ECO:0000313" key="1">
    <source>
        <dbReference type="EMBL" id="ASV67009.1"/>
    </source>
</evidence>
<protein>
    <recommendedName>
        <fullName evidence="3">Esterase</fullName>
    </recommendedName>
</protein>
<gene>
    <name evidence="1" type="ORF">CKF48_06520</name>
</gene>